<protein>
    <submittedName>
        <fullName evidence="1">Uncharacterized protein</fullName>
    </submittedName>
</protein>
<organism evidence="1 2">
    <name type="scientific">Glossina palpalis gambiensis</name>
    <dbReference type="NCBI Taxonomy" id="67801"/>
    <lineage>
        <taxon>Eukaryota</taxon>
        <taxon>Metazoa</taxon>
        <taxon>Ecdysozoa</taxon>
        <taxon>Arthropoda</taxon>
        <taxon>Hexapoda</taxon>
        <taxon>Insecta</taxon>
        <taxon>Pterygota</taxon>
        <taxon>Neoptera</taxon>
        <taxon>Endopterygota</taxon>
        <taxon>Diptera</taxon>
        <taxon>Brachycera</taxon>
        <taxon>Muscomorpha</taxon>
        <taxon>Hippoboscoidea</taxon>
        <taxon>Glossinidae</taxon>
        <taxon>Glossina</taxon>
    </lineage>
</organism>
<dbReference type="EMBL" id="JXJN01025537">
    <property type="status" value="NOT_ANNOTATED_CDS"/>
    <property type="molecule type" value="Genomic_DNA"/>
</dbReference>
<reference evidence="1" key="2">
    <citation type="submission" date="2020-05" db="UniProtKB">
        <authorList>
            <consortium name="EnsemblMetazoa"/>
        </authorList>
    </citation>
    <scope>IDENTIFICATION</scope>
    <source>
        <strain evidence="1">IAEA</strain>
    </source>
</reference>
<dbReference type="EnsemblMetazoa" id="GPPI049010-RA">
    <property type="protein sequence ID" value="GPPI049010-PA"/>
    <property type="gene ID" value="GPPI049010"/>
</dbReference>
<evidence type="ECO:0000313" key="1">
    <source>
        <dbReference type="EnsemblMetazoa" id="GPPI049010-PA"/>
    </source>
</evidence>
<keyword evidence="2" id="KW-1185">Reference proteome</keyword>
<name>A0A1B0C4M8_9MUSC</name>
<accession>A0A1B0C4M8</accession>
<dbReference type="VEuPathDB" id="VectorBase:GPPI049010"/>
<dbReference type="Proteomes" id="UP000092460">
    <property type="component" value="Unassembled WGS sequence"/>
</dbReference>
<reference evidence="2" key="1">
    <citation type="submission" date="2015-01" db="EMBL/GenBank/DDBJ databases">
        <authorList>
            <person name="Aksoy S."/>
            <person name="Warren W."/>
            <person name="Wilson R.K."/>
        </authorList>
    </citation>
    <scope>NUCLEOTIDE SEQUENCE [LARGE SCALE GENOMIC DNA]</scope>
    <source>
        <strain evidence="2">IAEA</strain>
    </source>
</reference>
<sequence length="126" mass="14250">MEAGNKNLRDLEPSLSMNREVLANEGGGGSSTSVQAAQIRENRLLRVESLFQQAPPTTEGEEVLRDVLTIHDKIVYISFDDVFTKLKMLYSRKEDVLRRCGYCNKDATKTEPDQKVLVFAARSWLT</sequence>
<proteinExistence type="predicted"/>
<evidence type="ECO:0000313" key="2">
    <source>
        <dbReference type="Proteomes" id="UP000092460"/>
    </source>
</evidence>
<dbReference type="AlphaFoldDB" id="A0A1B0C4M8"/>